<accession>A0A917HPC7</accession>
<feature type="transmembrane region" description="Helical" evidence="1">
    <location>
        <begin position="43"/>
        <end position="63"/>
    </location>
</feature>
<gene>
    <name evidence="2" type="ORF">GCM10010918_49100</name>
</gene>
<evidence type="ECO:0000313" key="3">
    <source>
        <dbReference type="Proteomes" id="UP000600247"/>
    </source>
</evidence>
<evidence type="ECO:0000256" key="1">
    <source>
        <dbReference type="SAM" id="Phobius"/>
    </source>
</evidence>
<dbReference type="EMBL" id="BMHY01000014">
    <property type="protein sequence ID" value="GGG85329.1"/>
    <property type="molecule type" value="Genomic_DNA"/>
</dbReference>
<dbReference type="AlphaFoldDB" id="A0A917HPC7"/>
<keyword evidence="1" id="KW-0812">Transmembrane</keyword>
<feature type="transmembrane region" description="Helical" evidence="1">
    <location>
        <begin position="70"/>
        <end position="89"/>
    </location>
</feature>
<feature type="transmembrane region" description="Helical" evidence="1">
    <location>
        <begin position="101"/>
        <end position="131"/>
    </location>
</feature>
<proteinExistence type="predicted"/>
<protein>
    <submittedName>
        <fullName evidence="2">Uncharacterized protein</fullName>
    </submittedName>
</protein>
<comment type="caution">
    <text evidence="2">The sequence shown here is derived from an EMBL/GenBank/DDBJ whole genome shotgun (WGS) entry which is preliminary data.</text>
</comment>
<keyword evidence="1" id="KW-0472">Membrane</keyword>
<keyword evidence="1" id="KW-1133">Transmembrane helix</keyword>
<dbReference type="Proteomes" id="UP000600247">
    <property type="component" value="Unassembled WGS sequence"/>
</dbReference>
<feature type="transmembrane region" description="Helical" evidence="1">
    <location>
        <begin position="12"/>
        <end position="31"/>
    </location>
</feature>
<organism evidence="2 3">
    <name type="scientific">Paenibacillus radicis</name>
    <name type="common">ex Gao et al. 2016</name>
    <dbReference type="NCBI Taxonomy" id="1737354"/>
    <lineage>
        <taxon>Bacteria</taxon>
        <taxon>Bacillati</taxon>
        <taxon>Bacillota</taxon>
        <taxon>Bacilli</taxon>
        <taxon>Bacillales</taxon>
        <taxon>Paenibacillaceae</taxon>
        <taxon>Paenibacillus</taxon>
    </lineage>
</organism>
<keyword evidence="3" id="KW-1185">Reference proteome</keyword>
<name>A0A917HPC7_9BACL</name>
<evidence type="ECO:0000313" key="2">
    <source>
        <dbReference type="EMBL" id="GGG85329.1"/>
    </source>
</evidence>
<sequence length="141" mass="15896">MDAEKKRSFRRATLIAVLASVIYALIGNTFFNMAYYSDAIFNNSYWIAAVLAALYAVPVVIWFRNRYWYFPLFIPVLWVPFVVITGFIFPRLPEGAMGGGMLLLFIHILNLGAVALGVALGMTVNAIMAAWRKLNREIKAQ</sequence>
<reference evidence="2 3" key="1">
    <citation type="journal article" date="2014" name="Int. J. Syst. Evol. Microbiol.">
        <title>Complete genome sequence of Corynebacterium casei LMG S-19264T (=DSM 44701T), isolated from a smear-ripened cheese.</title>
        <authorList>
            <consortium name="US DOE Joint Genome Institute (JGI-PGF)"/>
            <person name="Walter F."/>
            <person name="Albersmeier A."/>
            <person name="Kalinowski J."/>
            <person name="Ruckert C."/>
        </authorList>
    </citation>
    <scope>NUCLEOTIDE SEQUENCE [LARGE SCALE GENOMIC DNA]</scope>
    <source>
        <strain evidence="2 3">CGMCC 1.15286</strain>
    </source>
</reference>